<evidence type="ECO:0000313" key="4">
    <source>
        <dbReference type="Proteomes" id="UP000192872"/>
    </source>
</evidence>
<name>A0A1W9HYM3_9HYPH</name>
<protein>
    <submittedName>
        <fullName evidence="3">Uncharacterized protein</fullName>
    </submittedName>
</protein>
<gene>
    <name evidence="3" type="ORF">A4S15_07000</name>
</gene>
<feature type="compositionally biased region" description="Polar residues" evidence="1">
    <location>
        <begin position="50"/>
        <end position="59"/>
    </location>
</feature>
<dbReference type="Proteomes" id="UP000192872">
    <property type="component" value="Unassembled WGS sequence"/>
</dbReference>
<comment type="caution">
    <text evidence="3">The sequence shown here is derived from an EMBL/GenBank/DDBJ whole genome shotgun (WGS) entry which is preliminary data.</text>
</comment>
<sequence>MSDEHNKPPKATGRSSRTRAAPVIDGEATAISDPKPADHPAPQPALEVSTGDNPSTDASPATGDATVGTGMAAASLSLVRPVIAGAVAGALAAMIVGMAGLWLLVNGTSNTASDEVAAAVTTLEKRLRAVEARPAPAPDGSGTTRLADDLAALRQNVSAIEARLAGAPATANASLNDLASLRHSLAGLEQKIAAADNSQLAAEIATLRRDLTARSTNGGGEPAALLLVATDLLKAAVDRGQTYVSELEAARGLGLSAEVVDKLSPAAASGVPTPRQLADLLSERVTLMLDSLQRKPDGVVDQLQQSFAKLVRVRPVGDVAGVDPGQRLARLEVRLQRGDVAGAAEEMSALPAPMQAAAGPLAEGLRQRVMADTLLARAIADLVKSLPRRG</sequence>
<evidence type="ECO:0000256" key="2">
    <source>
        <dbReference type="SAM" id="Phobius"/>
    </source>
</evidence>
<proteinExistence type="predicted"/>
<feature type="transmembrane region" description="Helical" evidence="2">
    <location>
        <begin position="82"/>
        <end position="105"/>
    </location>
</feature>
<dbReference type="STRING" id="1827387.A4S15_07000"/>
<evidence type="ECO:0000256" key="1">
    <source>
        <dbReference type="SAM" id="MobiDB-lite"/>
    </source>
</evidence>
<accession>A0A1W9HYM3</accession>
<dbReference type="EMBL" id="LWDL01000012">
    <property type="protein sequence ID" value="OQW52576.1"/>
    <property type="molecule type" value="Genomic_DNA"/>
</dbReference>
<keyword evidence="2" id="KW-0472">Membrane</keyword>
<feature type="region of interest" description="Disordered" evidence="1">
    <location>
        <begin position="1"/>
        <end position="64"/>
    </location>
</feature>
<keyword evidence="2" id="KW-0812">Transmembrane</keyword>
<keyword evidence="2" id="KW-1133">Transmembrane helix</keyword>
<dbReference type="AlphaFoldDB" id="A0A1W9HYM3"/>
<organism evidence="3 4">
    <name type="scientific">Candidatus Raskinella chloraquaticus</name>
    <dbReference type="NCBI Taxonomy" id="1951219"/>
    <lineage>
        <taxon>Bacteria</taxon>
        <taxon>Pseudomonadati</taxon>
        <taxon>Pseudomonadota</taxon>
        <taxon>Alphaproteobacteria</taxon>
        <taxon>Hyphomicrobiales</taxon>
        <taxon>Phreatobacteraceae</taxon>
        <taxon>Candidatus Raskinella</taxon>
    </lineage>
</organism>
<reference evidence="3 4" key="1">
    <citation type="journal article" date="2017" name="Water Res.">
        <title>Comammox in drinking water systems.</title>
        <authorList>
            <person name="Wang Y."/>
            <person name="Ma L."/>
            <person name="Mao Y."/>
            <person name="Jiang X."/>
            <person name="Xia Y."/>
            <person name="Yu K."/>
            <person name="Li B."/>
            <person name="Zhang T."/>
        </authorList>
    </citation>
    <scope>NUCLEOTIDE SEQUENCE [LARGE SCALE GENOMIC DNA]</scope>
    <source>
        <strain evidence="3">SG_bin8</strain>
    </source>
</reference>
<evidence type="ECO:0000313" key="3">
    <source>
        <dbReference type="EMBL" id="OQW52576.1"/>
    </source>
</evidence>